<sequence>MAATWSVTAITMAGESFVLSGLSEEDTLPSLTCKVEAALGLEVDAQRRVTLLHEHCPLAGTKRLTELGVQPGAELLCVMRRAAFEVHEGMKVHVTAGTASVVGSYVARPNKSGTMTFHHTSRENQRIAWYPKQETTTVKRVTWDHNVFREVKASWPAGWYFECRAVNFWMGYPSLVSFLTSKPSYSHRCLPLEGWQVYVAPTFCDPGKPPMPEITVLEDECQPDDINISMHLAACTVSATGPGPAPLFHE</sequence>
<dbReference type="AlphaFoldDB" id="A0A1Q9DRU1"/>
<comment type="caution">
    <text evidence="1">The sequence shown here is derived from an EMBL/GenBank/DDBJ whole genome shotgun (WGS) entry which is preliminary data.</text>
</comment>
<keyword evidence="2" id="KW-1185">Reference proteome</keyword>
<dbReference type="OrthoDB" id="10308697at2759"/>
<accession>A0A1Q9DRU1</accession>
<name>A0A1Q9DRU1_SYMMI</name>
<reference evidence="1 2" key="1">
    <citation type="submission" date="2016-02" db="EMBL/GenBank/DDBJ databases">
        <title>Genome analysis of coral dinoflagellate symbionts highlights evolutionary adaptations to a symbiotic lifestyle.</title>
        <authorList>
            <person name="Aranda M."/>
            <person name="Li Y."/>
            <person name="Liew Y.J."/>
            <person name="Baumgarten S."/>
            <person name="Simakov O."/>
            <person name="Wilson M."/>
            <person name="Piel J."/>
            <person name="Ashoor H."/>
            <person name="Bougouffa S."/>
            <person name="Bajic V.B."/>
            <person name="Ryu T."/>
            <person name="Ravasi T."/>
            <person name="Bayer T."/>
            <person name="Micklem G."/>
            <person name="Kim H."/>
            <person name="Bhak J."/>
            <person name="Lajeunesse T.C."/>
            <person name="Voolstra C.R."/>
        </authorList>
    </citation>
    <scope>NUCLEOTIDE SEQUENCE [LARGE SCALE GENOMIC DNA]</scope>
    <source>
        <strain evidence="1 2">CCMP2467</strain>
    </source>
</reference>
<evidence type="ECO:0000313" key="1">
    <source>
        <dbReference type="EMBL" id="OLP97885.1"/>
    </source>
</evidence>
<evidence type="ECO:0000313" key="2">
    <source>
        <dbReference type="Proteomes" id="UP000186817"/>
    </source>
</evidence>
<proteinExistence type="predicted"/>
<dbReference type="Proteomes" id="UP000186817">
    <property type="component" value="Unassembled WGS sequence"/>
</dbReference>
<protein>
    <recommendedName>
        <fullName evidence="3">Ubiquitin-like domain-containing protein</fullName>
    </recommendedName>
</protein>
<gene>
    <name evidence="1" type="ORF">AK812_SmicGene19731</name>
</gene>
<dbReference type="EMBL" id="LSRX01000417">
    <property type="protein sequence ID" value="OLP97885.1"/>
    <property type="molecule type" value="Genomic_DNA"/>
</dbReference>
<evidence type="ECO:0008006" key="3">
    <source>
        <dbReference type="Google" id="ProtNLM"/>
    </source>
</evidence>
<organism evidence="1 2">
    <name type="scientific">Symbiodinium microadriaticum</name>
    <name type="common">Dinoflagellate</name>
    <name type="synonym">Zooxanthella microadriatica</name>
    <dbReference type="NCBI Taxonomy" id="2951"/>
    <lineage>
        <taxon>Eukaryota</taxon>
        <taxon>Sar</taxon>
        <taxon>Alveolata</taxon>
        <taxon>Dinophyceae</taxon>
        <taxon>Suessiales</taxon>
        <taxon>Symbiodiniaceae</taxon>
        <taxon>Symbiodinium</taxon>
    </lineage>
</organism>